<comment type="caution">
    <text evidence="2">The sequence shown here is derived from an EMBL/GenBank/DDBJ whole genome shotgun (WGS) entry which is preliminary data.</text>
</comment>
<name>A0A7J0FVD8_9ERIC</name>
<reference evidence="2 3" key="1">
    <citation type="submission" date="2019-07" db="EMBL/GenBank/DDBJ databases">
        <title>De Novo Assembly of kiwifruit Actinidia rufa.</title>
        <authorList>
            <person name="Sugita-Konishi S."/>
            <person name="Sato K."/>
            <person name="Mori E."/>
            <person name="Abe Y."/>
            <person name="Kisaki G."/>
            <person name="Hamano K."/>
            <person name="Suezawa K."/>
            <person name="Otani M."/>
            <person name="Fukuda T."/>
            <person name="Manabe T."/>
            <person name="Gomi K."/>
            <person name="Tabuchi M."/>
            <person name="Akimitsu K."/>
            <person name="Kataoka I."/>
        </authorList>
    </citation>
    <scope>NUCLEOTIDE SEQUENCE [LARGE SCALE GENOMIC DNA]</scope>
    <source>
        <strain evidence="3">cv. Fuchu</strain>
    </source>
</reference>
<organism evidence="2 3">
    <name type="scientific">Actinidia rufa</name>
    <dbReference type="NCBI Taxonomy" id="165716"/>
    <lineage>
        <taxon>Eukaryota</taxon>
        <taxon>Viridiplantae</taxon>
        <taxon>Streptophyta</taxon>
        <taxon>Embryophyta</taxon>
        <taxon>Tracheophyta</taxon>
        <taxon>Spermatophyta</taxon>
        <taxon>Magnoliopsida</taxon>
        <taxon>eudicotyledons</taxon>
        <taxon>Gunneridae</taxon>
        <taxon>Pentapetalae</taxon>
        <taxon>asterids</taxon>
        <taxon>Ericales</taxon>
        <taxon>Actinidiaceae</taxon>
        <taxon>Actinidia</taxon>
    </lineage>
</organism>
<evidence type="ECO:0000313" key="3">
    <source>
        <dbReference type="Proteomes" id="UP000585474"/>
    </source>
</evidence>
<dbReference type="Pfam" id="PF13966">
    <property type="entry name" value="zf-RVT"/>
    <property type="match status" value="1"/>
</dbReference>
<protein>
    <recommendedName>
        <fullName evidence="1">Reverse transcriptase zinc-binding domain-containing protein</fullName>
    </recommendedName>
</protein>
<dbReference type="AlphaFoldDB" id="A0A7J0FVD8"/>
<dbReference type="InterPro" id="IPR026960">
    <property type="entry name" value="RVT-Znf"/>
</dbReference>
<evidence type="ECO:0000313" key="2">
    <source>
        <dbReference type="EMBL" id="GFZ02663.1"/>
    </source>
</evidence>
<dbReference type="Proteomes" id="UP000585474">
    <property type="component" value="Unassembled WGS sequence"/>
</dbReference>
<dbReference type="EMBL" id="BJWL01000015">
    <property type="protein sequence ID" value="GFZ02663.1"/>
    <property type="molecule type" value="Genomic_DNA"/>
</dbReference>
<sequence>MVEFNACVGDVDITSTGFIFTWSGGGGAIGDRKSKIDRAMINHKWQDCFPESQAVFAAPGVVRDLGNSLQANVSSIICEGDWKWPRQRNRLSCISWLTPLKTSSLMQPLVIKVFWFPANDGFYTVKSAWKSIRLPKPKVPWYATVSFKGQVPKWGFILWLCCLGRLATEDRLTVWGMGIWARVLNRVQVNRIPSGWSEELAWATENWINPGFGSCFFKLVLSAAVYHIWGERNARIFSSKARDVEAVFKTMKREVRDRCCSWDMVENSLSSWQLLAAVPLMEHSYQDFKIG</sequence>
<feature type="domain" description="Reverse transcriptase zinc-binding" evidence="1">
    <location>
        <begin position="123"/>
        <end position="178"/>
    </location>
</feature>
<evidence type="ECO:0000259" key="1">
    <source>
        <dbReference type="Pfam" id="PF13966"/>
    </source>
</evidence>
<dbReference type="OrthoDB" id="1692599at2759"/>
<keyword evidence="3" id="KW-1185">Reference proteome</keyword>
<gene>
    <name evidence="2" type="ORF">Acr_15g0012710</name>
</gene>
<accession>A0A7J0FVD8</accession>
<proteinExistence type="predicted"/>